<name>A0A949NDE8_9FIRM</name>
<organism evidence="1 2">
    <name type="scientific">Diplocloster agilis</name>
    <dbReference type="NCBI Taxonomy" id="2850323"/>
    <lineage>
        <taxon>Bacteria</taxon>
        <taxon>Bacillati</taxon>
        <taxon>Bacillota</taxon>
        <taxon>Clostridia</taxon>
        <taxon>Lachnospirales</taxon>
        <taxon>Lachnospiraceae</taxon>
        <taxon>Diplocloster</taxon>
    </lineage>
</organism>
<evidence type="ECO:0000313" key="2">
    <source>
        <dbReference type="Proteomes" id="UP000712157"/>
    </source>
</evidence>
<protein>
    <submittedName>
        <fullName evidence="1">Uncharacterized protein</fullName>
    </submittedName>
</protein>
<reference evidence="1" key="1">
    <citation type="submission" date="2021-06" db="EMBL/GenBank/DDBJ databases">
        <title>Description of novel taxa of the family Lachnospiraceae.</title>
        <authorList>
            <person name="Chaplin A.V."/>
            <person name="Sokolova S.R."/>
            <person name="Pikina A.P."/>
            <person name="Korzhanova M."/>
            <person name="Belova V."/>
            <person name="Korostin D."/>
            <person name="Efimov B.A."/>
        </authorList>
    </citation>
    <scope>NUCLEOTIDE SEQUENCE</scope>
    <source>
        <strain evidence="1">ASD5720</strain>
    </source>
</reference>
<accession>A0A949NDE8</accession>
<dbReference type="Proteomes" id="UP000712157">
    <property type="component" value="Unassembled WGS sequence"/>
</dbReference>
<comment type="caution">
    <text evidence="1">The sequence shown here is derived from an EMBL/GenBank/DDBJ whole genome shotgun (WGS) entry which is preliminary data.</text>
</comment>
<dbReference type="AlphaFoldDB" id="A0A949NDE8"/>
<gene>
    <name evidence="1" type="ORF">KTH89_00850</name>
</gene>
<keyword evidence="2" id="KW-1185">Reference proteome</keyword>
<dbReference type="EMBL" id="JAHQCW010000001">
    <property type="protein sequence ID" value="MBU9735064.1"/>
    <property type="molecule type" value="Genomic_DNA"/>
</dbReference>
<proteinExistence type="predicted"/>
<dbReference type="RefSeq" id="WP_238720280.1">
    <property type="nucleotide sequence ID" value="NZ_JAHQCW010000001.1"/>
</dbReference>
<sequence>MSENTDNMVTVGLDTSRIRGDLNEIQNYLNRNPVKLSYTLDKSSLKKTVDQLSAQISKNLKIEKISVDTGKVNSSVGGALKSIKDMTSSSLKSMVAGIGTGGVTSLTDAITSSGRAKICCFALS</sequence>
<evidence type="ECO:0000313" key="1">
    <source>
        <dbReference type="EMBL" id="MBU9735064.1"/>
    </source>
</evidence>